<gene>
    <name evidence="3" type="ORF">RDWZM_010126</name>
</gene>
<feature type="domain" description="BSD" evidence="2">
    <location>
        <begin position="194"/>
        <end position="246"/>
    </location>
</feature>
<name>A0A9Q0LYQ2_BLOTA</name>
<dbReference type="Pfam" id="PF03909">
    <property type="entry name" value="BSD"/>
    <property type="match status" value="1"/>
</dbReference>
<comment type="caution">
    <text evidence="3">The sequence shown here is derived from an EMBL/GenBank/DDBJ whole genome shotgun (WGS) entry which is preliminary data.</text>
</comment>
<evidence type="ECO:0000259" key="2">
    <source>
        <dbReference type="PROSITE" id="PS50858"/>
    </source>
</evidence>
<protein>
    <recommendedName>
        <fullName evidence="2">BSD domain-containing protein</fullName>
    </recommendedName>
</protein>
<dbReference type="Gene3D" id="1.10.3970.10">
    <property type="entry name" value="BSD domain"/>
    <property type="match status" value="1"/>
</dbReference>
<dbReference type="InterPro" id="IPR005607">
    <property type="entry name" value="BSD_dom"/>
</dbReference>
<dbReference type="GO" id="GO:0045202">
    <property type="term" value="C:synapse"/>
    <property type="evidence" value="ECO:0007669"/>
    <property type="project" value="TreeGrafter"/>
</dbReference>
<dbReference type="PROSITE" id="PS50858">
    <property type="entry name" value="BSD"/>
    <property type="match status" value="1"/>
</dbReference>
<feature type="region of interest" description="Disordered" evidence="1">
    <location>
        <begin position="256"/>
        <end position="287"/>
    </location>
</feature>
<dbReference type="PANTHER" id="PTHR16019">
    <property type="entry name" value="SYNAPSE-ASSOCIATED PROTEIN"/>
    <property type="match status" value="1"/>
</dbReference>
<dbReference type="GO" id="GO:0038203">
    <property type="term" value="P:TORC2 signaling"/>
    <property type="evidence" value="ECO:0007669"/>
    <property type="project" value="TreeGrafter"/>
</dbReference>
<sequence length="357" mass="38989">MDFFSNIIKNTANKVETLKQSATAAVNSLNPTGSPEEGKSPDGDNGKVPIGDVANDLASEIAAVSSSPTGQEESNVTDPNGTNGQSEQTFNSAEMSAKALESAKYFGNFLFNVANKAGQTVQATAKQVKTAVESVGIMQEFTKEQQDFIKEHGGKTDIAEPPWVGCEDEEQVKTEVLSLSADKRNFVRAPPGGVEFQFDMAASFPVALALLREDPELSKMRYEIVPKLVNEENFWRNYFYRVSLIKQDPNFTTASGIKGRSFASSRSSSSSEGPDDPNDGTLSGADSEFISDSFQQSNVTADDVRKDMYKLGIHKTTDELDEELSKDLQEFEVVAGHESTKVDEDEINRELADFDLK</sequence>
<evidence type="ECO:0000313" key="4">
    <source>
        <dbReference type="Proteomes" id="UP001142055"/>
    </source>
</evidence>
<dbReference type="Proteomes" id="UP001142055">
    <property type="component" value="Chromosome 4"/>
</dbReference>
<dbReference type="GO" id="GO:0005794">
    <property type="term" value="C:Golgi apparatus"/>
    <property type="evidence" value="ECO:0007669"/>
    <property type="project" value="TreeGrafter"/>
</dbReference>
<dbReference type="InterPro" id="IPR051494">
    <property type="entry name" value="BSD_domain-containing"/>
</dbReference>
<reference evidence="3" key="1">
    <citation type="submission" date="2022-12" db="EMBL/GenBank/DDBJ databases">
        <title>Genome assemblies of Blomia tropicalis.</title>
        <authorList>
            <person name="Cui Y."/>
        </authorList>
    </citation>
    <scope>NUCLEOTIDE SEQUENCE</scope>
    <source>
        <tissue evidence="3">Adult mites</tissue>
    </source>
</reference>
<dbReference type="SUPFAM" id="SSF140383">
    <property type="entry name" value="BSD domain-like"/>
    <property type="match status" value="1"/>
</dbReference>
<dbReference type="OMA" id="EEAFWKN"/>
<dbReference type="SMART" id="SM00751">
    <property type="entry name" value="BSD"/>
    <property type="match status" value="1"/>
</dbReference>
<evidence type="ECO:0000256" key="1">
    <source>
        <dbReference type="SAM" id="MobiDB-lite"/>
    </source>
</evidence>
<dbReference type="GO" id="GO:0048172">
    <property type="term" value="P:regulation of short-term neuronal synaptic plasticity"/>
    <property type="evidence" value="ECO:0007669"/>
    <property type="project" value="TreeGrafter"/>
</dbReference>
<organism evidence="3 4">
    <name type="scientific">Blomia tropicalis</name>
    <name type="common">Mite</name>
    <dbReference type="NCBI Taxonomy" id="40697"/>
    <lineage>
        <taxon>Eukaryota</taxon>
        <taxon>Metazoa</taxon>
        <taxon>Ecdysozoa</taxon>
        <taxon>Arthropoda</taxon>
        <taxon>Chelicerata</taxon>
        <taxon>Arachnida</taxon>
        <taxon>Acari</taxon>
        <taxon>Acariformes</taxon>
        <taxon>Sarcoptiformes</taxon>
        <taxon>Astigmata</taxon>
        <taxon>Glycyphagoidea</taxon>
        <taxon>Echimyopodidae</taxon>
        <taxon>Blomia</taxon>
    </lineage>
</organism>
<dbReference type="InterPro" id="IPR035925">
    <property type="entry name" value="BSD_dom_sf"/>
</dbReference>
<accession>A0A9Q0LYQ2</accession>
<feature type="compositionally biased region" description="Basic and acidic residues" evidence="1">
    <location>
        <begin position="36"/>
        <end position="45"/>
    </location>
</feature>
<keyword evidence="4" id="KW-1185">Reference proteome</keyword>
<dbReference type="PANTHER" id="PTHR16019:SF6">
    <property type="entry name" value="SYNAPSE-ASSOCIATED PROTEIN 1"/>
    <property type="match status" value="1"/>
</dbReference>
<dbReference type="EMBL" id="JAPWDV010000004">
    <property type="protein sequence ID" value="KAJ6215626.1"/>
    <property type="molecule type" value="Genomic_DNA"/>
</dbReference>
<feature type="region of interest" description="Disordered" evidence="1">
    <location>
        <begin position="26"/>
        <end position="94"/>
    </location>
</feature>
<dbReference type="GO" id="GO:0005634">
    <property type="term" value="C:nucleus"/>
    <property type="evidence" value="ECO:0007669"/>
    <property type="project" value="TreeGrafter"/>
</dbReference>
<feature type="compositionally biased region" description="Low complexity" evidence="1">
    <location>
        <begin position="260"/>
        <end position="271"/>
    </location>
</feature>
<feature type="compositionally biased region" description="Polar residues" evidence="1">
    <location>
        <begin position="64"/>
        <end position="94"/>
    </location>
</feature>
<proteinExistence type="predicted"/>
<evidence type="ECO:0000313" key="3">
    <source>
        <dbReference type="EMBL" id="KAJ6215626.1"/>
    </source>
</evidence>
<dbReference type="AlphaFoldDB" id="A0A9Q0LYQ2"/>